<dbReference type="OrthoDB" id="9806525at2"/>
<evidence type="ECO:0000313" key="11">
    <source>
        <dbReference type="Proteomes" id="UP000490386"/>
    </source>
</evidence>
<dbReference type="GO" id="GO:0016020">
    <property type="term" value="C:membrane"/>
    <property type="evidence" value="ECO:0007669"/>
    <property type="project" value="UniProtKB-SubCell"/>
</dbReference>
<dbReference type="Pfam" id="PF13506">
    <property type="entry name" value="Glyco_transf_21"/>
    <property type="match status" value="1"/>
</dbReference>
<keyword evidence="7" id="KW-1133">Transmembrane helix</keyword>
<evidence type="ECO:0000256" key="9">
    <source>
        <dbReference type="SAM" id="MobiDB-lite"/>
    </source>
</evidence>
<reference evidence="10 11" key="1">
    <citation type="submission" date="2019-09" db="EMBL/GenBank/DDBJ databases">
        <title>Phylogeny of genus Pseudoclavibacter and closely related genus.</title>
        <authorList>
            <person name="Li Y."/>
        </authorList>
    </citation>
    <scope>NUCLEOTIDE SEQUENCE [LARGE SCALE GENOMIC DNA]</scope>
    <source>
        <strain evidence="10 11">THG-MD12</strain>
    </source>
</reference>
<evidence type="ECO:0000256" key="4">
    <source>
        <dbReference type="ARBA" id="ARBA00022676"/>
    </source>
</evidence>
<evidence type="ECO:0000313" key="10">
    <source>
        <dbReference type="EMBL" id="KAB1639909.1"/>
    </source>
</evidence>
<comment type="pathway">
    <text evidence="2">Lipid metabolism; sphingolipid metabolism.</text>
</comment>
<dbReference type="Proteomes" id="UP000490386">
    <property type="component" value="Unassembled WGS sequence"/>
</dbReference>
<dbReference type="GO" id="GO:0016757">
    <property type="term" value="F:glycosyltransferase activity"/>
    <property type="evidence" value="ECO:0007669"/>
    <property type="project" value="UniProtKB-KW"/>
</dbReference>
<evidence type="ECO:0000256" key="3">
    <source>
        <dbReference type="ARBA" id="ARBA00004991"/>
    </source>
</evidence>
<dbReference type="InterPro" id="IPR029044">
    <property type="entry name" value="Nucleotide-diphossugar_trans"/>
</dbReference>
<dbReference type="Gene3D" id="3.90.550.10">
    <property type="entry name" value="Spore Coat Polysaccharide Biosynthesis Protein SpsA, Chain A"/>
    <property type="match status" value="1"/>
</dbReference>
<keyword evidence="8" id="KW-0472">Membrane</keyword>
<evidence type="ECO:0000256" key="8">
    <source>
        <dbReference type="ARBA" id="ARBA00023136"/>
    </source>
</evidence>
<dbReference type="PANTHER" id="PTHR43646:SF3">
    <property type="entry name" value="SLR1566 PROTEIN"/>
    <property type="match status" value="1"/>
</dbReference>
<feature type="region of interest" description="Disordered" evidence="9">
    <location>
        <begin position="1"/>
        <end position="25"/>
    </location>
</feature>
<name>A0A7J5B6S8_9MICO</name>
<proteinExistence type="predicted"/>
<gene>
    <name evidence="10" type="ORF">F8O03_00355</name>
</gene>
<evidence type="ECO:0000256" key="5">
    <source>
        <dbReference type="ARBA" id="ARBA00022679"/>
    </source>
</evidence>
<dbReference type="InterPro" id="IPR025993">
    <property type="entry name" value="Ceramide_glucosylTrfase"/>
</dbReference>
<keyword evidence="11" id="KW-1185">Reference proteome</keyword>
<comment type="subcellular location">
    <subcellularLocation>
        <location evidence="1">Membrane</location>
        <topology evidence="1">Multi-pass membrane protein</topology>
    </subcellularLocation>
</comment>
<sequence length="273" mass="29220">MPESPETPALAEPSGIAEPPESPSPDDVLVFTDADVRWNPGALDALLATLRATRADLLTVFPRQETRTLGERLITPLNDAVVLGSVPVALHGRRAPVVANGQVMAFTRAAYARIGGHAAVSGELVEDMRLAERMRAAGGRVVTARGGSAIGVRMYDGYRSSVRGFAKSLLGLHHGSRALMLATSLLTVCVYTLPWLLRVWPGAGESSTTGRILRLVRIVGLLDRTVSNLIVGRRRPLDLAEGLLGPLSPLLVLPVYALAGRRRVAWKGRAYEA</sequence>
<organism evidence="10 11">
    <name type="scientific">Pseudoclavibacter terrae</name>
    <dbReference type="NCBI Taxonomy" id="1530195"/>
    <lineage>
        <taxon>Bacteria</taxon>
        <taxon>Bacillati</taxon>
        <taxon>Actinomycetota</taxon>
        <taxon>Actinomycetes</taxon>
        <taxon>Micrococcales</taxon>
        <taxon>Microbacteriaceae</taxon>
        <taxon>Pseudoclavibacter</taxon>
    </lineage>
</organism>
<evidence type="ECO:0000256" key="6">
    <source>
        <dbReference type="ARBA" id="ARBA00022692"/>
    </source>
</evidence>
<keyword evidence="4" id="KW-0328">Glycosyltransferase</keyword>
<evidence type="ECO:0000256" key="1">
    <source>
        <dbReference type="ARBA" id="ARBA00004141"/>
    </source>
</evidence>
<comment type="pathway">
    <text evidence="3">Sphingolipid metabolism.</text>
</comment>
<dbReference type="PANTHER" id="PTHR43646">
    <property type="entry name" value="GLYCOSYLTRANSFERASE"/>
    <property type="match status" value="1"/>
</dbReference>
<evidence type="ECO:0000256" key="7">
    <source>
        <dbReference type="ARBA" id="ARBA00022989"/>
    </source>
</evidence>
<keyword evidence="5 10" id="KW-0808">Transferase</keyword>
<dbReference type="AlphaFoldDB" id="A0A7J5B6S8"/>
<protein>
    <submittedName>
        <fullName evidence="10">Glycosyltransferase</fullName>
    </submittedName>
</protein>
<keyword evidence="6" id="KW-0812">Transmembrane</keyword>
<dbReference type="EMBL" id="WBJX01000001">
    <property type="protein sequence ID" value="KAB1639909.1"/>
    <property type="molecule type" value="Genomic_DNA"/>
</dbReference>
<evidence type="ECO:0000256" key="2">
    <source>
        <dbReference type="ARBA" id="ARBA00004760"/>
    </source>
</evidence>
<comment type="caution">
    <text evidence="10">The sequence shown here is derived from an EMBL/GenBank/DDBJ whole genome shotgun (WGS) entry which is preliminary data.</text>
</comment>
<accession>A0A7J5B6S8</accession>
<dbReference type="SUPFAM" id="SSF53448">
    <property type="entry name" value="Nucleotide-diphospho-sugar transferases"/>
    <property type="match status" value="1"/>
</dbReference>